<dbReference type="InterPro" id="IPR001310">
    <property type="entry name" value="Histidine_triad_HIT"/>
</dbReference>
<dbReference type="CDD" id="cd01276">
    <property type="entry name" value="PKCI_related"/>
    <property type="match status" value="1"/>
</dbReference>
<dbReference type="PRINTS" id="PR00332">
    <property type="entry name" value="HISTRIAD"/>
</dbReference>
<proteinExistence type="predicted"/>
<dbReference type="InterPro" id="IPR011146">
    <property type="entry name" value="HIT-like"/>
</dbReference>
<reference evidence="6" key="1">
    <citation type="submission" date="2010-05" db="EMBL/GenBank/DDBJ databases">
        <title>The complete genome of Truepera radiovictris DSM 17093.</title>
        <authorList>
            <consortium name="US DOE Joint Genome Institute (JGI-PGF)"/>
            <person name="Lucas S."/>
            <person name="Copeland A."/>
            <person name="Lapidus A."/>
            <person name="Glavina del Rio T."/>
            <person name="Dalin E."/>
            <person name="Tice H."/>
            <person name="Bruce D."/>
            <person name="Goodwin L."/>
            <person name="Pitluck S."/>
            <person name="Kyrpides N."/>
            <person name="Mavromatis K."/>
            <person name="Ovchinnikova G."/>
            <person name="Munk A.C."/>
            <person name="Detter J.C."/>
            <person name="Han C."/>
            <person name="Tapia R."/>
            <person name="Land M."/>
            <person name="Hauser L."/>
            <person name="Markowitz V."/>
            <person name="Cheng J.-F."/>
            <person name="Hugenholtz P."/>
            <person name="Woyke T."/>
            <person name="Wu D."/>
            <person name="Tindall B."/>
            <person name="Pomrenke H.G."/>
            <person name="Brambilla E."/>
            <person name="Klenk H.-P."/>
            <person name="Eisen J.A."/>
        </authorList>
    </citation>
    <scope>NUCLEOTIDE SEQUENCE [LARGE SCALE GENOMIC DNA]</scope>
    <source>
        <strain evidence="6">DSM 17093 / CIP 108686 / LMG 22925 / RQ-24</strain>
    </source>
</reference>
<sequence>MSEKGVFQKIIDGEIPAERVYEDEEYLAFKDIAPKAPVHFLVISKKHSPRLDEMLDAEGPEAVGGLMAAAVRTARHNGLTDYRLVINVGPGAGQEVFHTHVHILAGREKPLPVS</sequence>
<name>D7CV11_TRURR</name>
<evidence type="ECO:0000313" key="6">
    <source>
        <dbReference type="Proteomes" id="UP000000379"/>
    </source>
</evidence>
<evidence type="ECO:0000313" key="5">
    <source>
        <dbReference type="EMBL" id="ADI15838.1"/>
    </source>
</evidence>
<organism evidence="5 6">
    <name type="scientific">Truepera radiovictrix (strain DSM 17093 / CIP 108686 / LMG 22925 / RQ-24)</name>
    <dbReference type="NCBI Taxonomy" id="649638"/>
    <lineage>
        <taxon>Bacteria</taxon>
        <taxon>Thermotogati</taxon>
        <taxon>Deinococcota</taxon>
        <taxon>Deinococci</taxon>
        <taxon>Trueperales</taxon>
        <taxon>Trueperaceae</taxon>
        <taxon>Truepera</taxon>
    </lineage>
</organism>
<dbReference type="RefSeq" id="WP_013179198.1">
    <property type="nucleotide sequence ID" value="NC_014221.1"/>
</dbReference>
<dbReference type="Pfam" id="PF01230">
    <property type="entry name" value="HIT"/>
    <property type="match status" value="1"/>
</dbReference>
<gene>
    <name evidence="5" type="ordered locus">Trad_2735</name>
</gene>
<accession>D7CV11</accession>
<dbReference type="eggNOG" id="COG0537">
    <property type="taxonomic scope" value="Bacteria"/>
</dbReference>
<dbReference type="PROSITE" id="PS51084">
    <property type="entry name" value="HIT_2"/>
    <property type="match status" value="1"/>
</dbReference>
<dbReference type="PANTHER" id="PTHR23089">
    <property type="entry name" value="HISTIDINE TRIAD HIT PROTEIN"/>
    <property type="match status" value="1"/>
</dbReference>
<dbReference type="HOGENOM" id="CLU_056776_8_1_0"/>
<dbReference type="KEGG" id="tra:Trad_2735"/>
<feature type="active site" description="Tele-AMP-histidine intermediate" evidence="1">
    <location>
        <position position="100"/>
    </location>
</feature>
<evidence type="ECO:0000256" key="3">
    <source>
        <dbReference type="PROSITE-ProRule" id="PRU00464"/>
    </source>
</evidence>
<feature type="short sequence motif" description="Histidine triad motif" evidence="2 3">
    <location>
        <begin position="98"/>
        <end position="102"/>
    </location>
</feature>
<evidence type="ECO:0000256" key="1">
    <source>
        <dbReference type="PIRSR" id="PIRSR601310-1"/>
    </source>
</evidence>
<feature type="domain" description="HIT" evidence="4">
    <location>
        <begin position="6"/>
        <end position="114"/>
    </location>
</feature>
<dbReference type="PROSITE" id="PS00892">
    <property type="entry name" value="HIT_1"/>
    <property type="match status" value="1"/>
</dbReference>
<dbReference type="InterPro" id="IPR036265">
    <property type="entry name" value="HIT-like_sf"/>
</dbReference>
<dbReference type="AlphaFoldDB" id="D7CV11"/>
<evidence type="ECO:0000259" key="4">
    <source>
        <dbReference type="PROSITE" id="PS51084"/>
    </source>
</evidence>
<dbReference type="STRING" id="649638.Trad_2735"/>
<dbReference type="Proteomes" id="UP000000379">
    <property type="component" value="Chromosome"/>
</dbReference>
<keyword evidence="6" id="KW-1185">Reference proteome</keyword>
<reference evidence="5 6" key="2">
    <citation type="journal article" date="2011" name="Stand. Genomic Sci.">
        <title>Complete genome sequence of Truepera radiovictrix type strain (RQ-24).</title>
        <authorList>
            <person name="Ivanova N."/>
            <person name="Rohde C."/>
            <person name="Munk C."/>
            <person name="Nolan M."/>
            <person name="Lucas S."/>
            <person name="Del Rio T.G."/>
            <person name="Tice H."/>
            <person name="Deshpande S."/>
            <person name="Cheng J.F."/>
            <person name="Tapia R."/>
            <person name="Han C."/>
            <person name="Goodwin L."/>
            <person name="Pitluck S."/>
            <person name="Liolios K."/>
            <person name="Mavromatis K."/>
            <person name="Mikhailova N."/>
            <person name="Pati A."/>
            <person name="Chen A."/>
            <person name="Palaniappan K."/>
            <person name="Land M."/>
            <person name="Hauser L."/>
            <person name="Chang Y.J."/>
            <person name="Jeffries C.D."/>
            <person name="Brambilla E."/>
            <person name="Rohde M."/>
            <person name="Goker M."/>
            <person name="Tindall B.J."/>
            <person name="Woyke T."/>
            <person name="Bristow J."/>
            <person name="Eisen J.A."/>
            <person name="Markowitz V."/>
            <person name="Hugenholtz P."/>
            <person name="Kyrpides N.C."/>
            <person name="Klenk H.P."/>
            <person name="Lapidus A."/>
        </authorList>
    </citation>
    <scope>NUCLEOTIDE SEQUENCE [LARGE SCALE GENOMIC DNA]</scope>
    <source>
        <strain evidence="6">DSM 17093 / CIP 108686 / LMG 22925 / RQ-24</strain>
    </source>
</reference>
<dbReference type="SUPFAM" id="SSF54197">
    <property type="entry name" value="HIT-like"/>
    <property type="match status" value="1"/>
</dbReference>
<dbReference type="OrthoDB" id="9784774at2"/>
<dbReference type="GO" id="GO:0003824">
    <property type="term" value="F:catalytic activity"/>
    <property type="evidence" value="ECO:0007669"/>
    <property type="project" value="InterPro"/>
</dbReference>
<dbReference type="EMBL" id="CP002049">
    <property type="protein sequence ID" value="ADI15838.1"/>
    <property type="molecule type" value="Genomic_DNA"/>
</dbReference>
<evidence type="ECO:0000256" key="2">
    <source>
        <dbReference type="PIRSR" id="PIRSR601310-3"/>
    </source>
</evidence>
<dbReference type="Gene3D" id="3.30.428.10">
    <property type="entry name" value="HIT-like"/>
    <property type="match status" value="1"/>
</dbReference>
<dbReference type="InterPro" id="IPR019808">
    <property type="entry name" value="Histidine_triad_CS"/>
</dbReference>
<protein>
    <submittedName>
        <fullName evidence="5">Histidine triad (HIT) protein</fullName>
    </submittedName>
</protein>